<accession>O49473</accession>
<feature type="compositionally biased region" description="Acidic residues" evidence="1">
    <location>
        <begin position="200"/>
        <end position="218"/>
    </location>
</feature>
<feature type="compositionally biased region" description="Polar residues" evidence="1">
    <location>
        <begin position="130"/>
        <end position="142"/>
    </location>
</feature>
<feature type="region of interest" description="Disordered" evidence="1">
    <location>
        <begin position="184"/>
        <end position="251"/>
    </location>
</feature>
<evidence type="ECO:0000256" key="1">
    <source>
        <dbReference type="SAM" id="MobiDB-lite"/>
    </source>
</evidence>
<reference evidence="2" key="3">
    <citation type="submission" date="1999-09" db="EMBL/GenBank/DDBJ databases">
        <authorList>
            <person name="EU Arabidopsis sequencing project"/>
        </authorList>
    </citation>
    <scope>NUCLEOTIDE SEQUENCE</scope>
</reference>
<feature type="compositionally biased region" description="Acidic residues" evidence="1">
    <location>
        <begin position="234"/>
        <end position="251"/>
    </location>
</feature>
<dbReference type="AlphaFoldDB" id="O49473"/>
<reference key="2">
    <citation type="journal article" date="1999" name="Nature">
        <title>Sequence and analysis of chromosome 4 of the plant Arabidopsis thaliana.</title>
        <authorList>
            <consortium name="EU"/>
            <consortium name="CSHL and WU Arabidopsis Sequencing Project"/>
            <person name="Mayer K."/>
            <person name="Schuller C."/>
            <person name="Wambutt R."/>
            <person name="Murphy G."/>
            <person name="Volckaert G."/>
            <person name="Pohl T."/>
            <person name="Dusterhoft A."/>
            <person name="Stiekema W."/>
            <person name="Entian K.D."/>
            <person name="Terryn N."/>
            <person name="Harris B."/>
            <person name="Ansorge W."/>
            <person name="Brandt P."/>
            <person name="Grivell L."/>
            <person name="Rieger M."/>
            <person name="Weichselgartner M."/>
            <person name="de Simone V."/>
            <person name="Obermaier B."/>
            <person name="Mache R."/>
            <person name="Muller M."/>
            <person name="Kreis M."/>
            <person name="Delseny M."/>
            <person name="Puigdomenech P."/>
            <person name="Watson M."/>
            <person name="Schmidtheini T."/>
            <person name="Reichert B."/>
            <person name="Portatelle D."/>
            <person name="Perez-Alonso M."/>
            <person name="Boutry M."/>
            <person name="Bancroft I."/>
            <person name="Vos P."/>
            <person name="Hoheisel J."/>
            <person name="Zimmermann W."/>
            <person name="Wedler H."/>
            <person name="Ridley P."/>
            <person name="Langham S.A."/>
            <person name="McCullagh B."/>
            <person name="Bilham L."/>
            <person name="Robben J."/>
            <person name="Van der Schueren J."/>
            <person name="Grymonprez B."/>
            <person name="Chuang Y.J."/>
            <person name="Vandenbussche F."/>
            <person name="Braeken M."/>
            <person name="Weltjens I."/>
            <person name="Voet M."/>
            <person name="Bastiaens I."/>
            <person name="Aert R."/>
            <person name="Defoor E."/>
            <person name="Weitzenegger T."/>
            <person name="Bothe G."/>
            <person name="Ramsperger U."/>
            <person name="Hilbert H."/>
            <person name="Braun M."/>
            <person name="Holzer E."/>
            <person name="Brandt A."/>
            <person name="Peters S."/>
            <person name="van Staveren M."/>
            <person name="Dirske W."/>
            <person name="Mooijman P."/>
            <person name="Klein Lankhorst R."/>
            <person name="Rose M."/>
            <person name="Hauf J."/>
            <person name="Kotter P."/>
            <person name="Berneiser S."/>
            <person name="Hempel S."/>
            <person name="Feldpausch M."/>
            <person name="Lamberth S."/>
            <person name="Van den Daele H."/>
            <person name="De Keyser A."/>
            <person name="Buysshaert C."/>
            <person name="Gielen J."/>
            <person name="Villarroel R."/>
            <person name="De Clercq R."/>
            <person name="Van Montagu M."/>
            <person name="Rogers J."/>
            <person name="Cronin A."/>
            <person name="Quail M."/>
            <person name="Bray-Allen S."/>
            <person name="Clark L."/>
            <person name="Doggett J."/>
            <person name="Hall S."/>
            <person name="Kay M."/>
            <person name="Lennard N."/>
            <person name="McLay K."/>
            <person name="Mayes R."/>
            <person name="Pettett A."/>
            <person name="Rajandream M.A."/>
            <person name="Lyne M."/>
            <person name="Benes V."/>
            <person name="Rechmann S."/>
            <person name="Borkova D."/>
            <person name="Blocker H."/>
            <person name="Scharfe M."/>
            <person name="Grimm M."/>
            <person name="Lohnert T.H."/>
            <person name="Dose S."/>
            <person name="de Haan M."/>
            <person name="Maarse A."/>
            <person name="Schafer M."/>
            <person name="Muller-Auer S."/>
            <person name="Gabel C."/>
            <person name="Fuchs M."/>
            <person name="Fartmann B."/>
            <person name="Granderath K."/>
            <person name="Dauner D."/>
            <person name="Herzl A."/>
            <person name="Neumann S."/>
            <person name="Argiriou A."/>
            <person name="Vitale D."/>
            <person name="Liguori R."/>
            <person name="Piravandi E."/>
            <person name="Massenet O."/>
            <person name="Quigley F."/>
            <person name="Clabauld G."/>
            <person name="Mundlein A."/>
            <person name="Felber R."/>
            <person name="Schnabl S."/>
            <person name="Hiller R."/>
            <person name="Schmidt W."/>
            <person name="Lecharny A."/>
            <person name="Aubourg S."/>
            <person name="Chefdor F."/>
            <person name="Cooke R."/>
            <person name="Berger C."/>
            <person name="Montfort A."/>
            <person name="Casacuberta E."/>
            <person name="Gibbons T."/>
            <person name="Weber N."/>
            <person name="Vandenbol M."/>
            <person name="Bargues M."/>
            <person name="Terol J."/>
            <person name="Torres A."/>
            <person name="Perez-Perez A."/>
            <person name="Purnelle B."/>
            <person name="Bent E."/>
            <person name="Johnson S."/>
            <person name="Tacon D."/>
            <person name="Jesse T."/>
            <person name="Heijnen L."/>
            <person name="Schwarz S."/>
            <person name="Scholler P."/>
            <person name="Heber S."/>
            <person name="Francs P."/>
            <person name="Bielke C."/>
            <person name="Frishman D."/>
            <person name="Haase D."/>
            <person name="Lemcke K."/>
            <person name="Mewes H.W."/>
            <person name="Stocker S."/>
            <person name="Zaccaria P."/>
            <person name="Bevan M."/>
            <person name="Wilson R.K."/>
            <person name="de la Bastide M."/>
            <person name="Habermann K."/>
            <person name="Parnell L."/>
            <person name="Dedhia N."/>
            <person name="Gnoj L."/>
            <person name="Schutz K."/>
            <person name="Huang E."/>
            <person name="Spiegel L."/>
            <person name="Sehkon M."/>
            <person name="Murray J."/>
            <person name="Sheet P."/>
            <person name="Cordes M."/>
            <person name="Abu-Threideh J."/>
            <person name="Stoneking T."/>
            <person name="Kalicki J."/>
            <person name="Graves T."/>
            <person name="Harmon G."/>
            <person name="Edwards J."/>
            <person name="Latreille P."/>
            <person name="Courtney L."/>
            <person name="Cloud J."/>
            <person name="Abbott A."/>
            <person name="Scott K."/>
            <person name="Johnson D."/>
            <person name="Minx P."/>
            <person name="Bentley D."/>
            <person name="Fulton B."/>
            <person name="Miller N."/>
            <person name="Greco T."/>
            <person name="Kemp K."/>
            <person name="Kramer J."/>
            <person name="Fulton L."/>
            <person name="Mardis E."/>
            <person name="Dante M."/>
            <person name="Pepin K."/>
            <person name="Hillier L."/>
            <person name="Nelson J."/>
            <person name="Spieth J."/>
            <person name="Ryan E."/>
            <person name="Andrews S."/>
            <person name="Geisel C."/>
            <person name="Layman D."/>
            <person name="Du H."/>
            <person name="Ali J."/>
            <person name="Berghoff A."/>
            <person name="Jones K."/>
            <person name="Drone K."/>
            <person name="Cotton M."/>
            <person name="Joshu C."/>
            <person name="Antonoiu B."/>
            <person name="Zidanic M."/>
            <person name="Strong C."/>
            <person name="Sun H."/>
            <person name="Lamar B."/>
            <person name="Yordan C."/>
            <person name="Ma P."/>
            <person name="Zhong J."/>
            <person name="Preston R."/>
            <person name="Vil D."/>
            <person name="Shekher M."/>
            <person name="Matero A."/>
            <person name="Shah R."/>
            <person name="Swaby I.K."/>
            <person name="O'Shaughnessy A."/>
            <person name="Rodriguez M."/>
            <person name="Hoffmann J."/>
            <person name="Till S."/>
            <person name="Granat S."/>
            <person name="Shohdy N."/>
            <person name="Hasegawa A."/>
            <person name="Hameed A."/>
            <person name="Lodhi M."/>
            <person name="Johnson A."/>
            <person name="Chen E."/>
            <person name="Marra M."/>
            <person name="Martienssen R."/>
            <person name="McCombie W.R."/>
        </authorList>
    </citation>
    <scope>NUCLEOTIDE SEQUENCE [LARGE SCALE GENOMIC DNA]</scope>
    <source>
        <strain>cv. Columbia</strain>
    </source>
</reference>
<proteinExistence type="predicted"/>
<dbReference type="EMBL" id="AL161551">
    <property type="protein sequence ID" value="CAB78957.1"/>
    <property type="molecule type" value="Genomic_DNA"/>
</dbReference>
<sequence>MVEKSVKLLARNLKVYGNKGNAKTPLHECYIVKDYADDIFYFPSKGDLAEDLSDISDAELLNKNNLCILVLILMVIIAAHQVAENLSNNKEFILKKRAWELMNPEYQKGKYRKVTTRKKKDPANKIAPSKKTSATKTESNAETENKKRPSLEINYNVLDKLFDPENSPKRAKLDKPVVVGDQIEYSKQNSEESLLKSQYSEEEEEEAEEPDWNEDYSNEDAYRGNEECYGNENLEFEDLDDDEEDDEGVIW</sequence>
<feature type="region of interest" description="Disordered" evidence="1">
    <location>
        <begin position="112"/>
        <end position="150"/>
    </location>
</feature>
<gene>
    <name evidence="2" type="primary">F24J7.110</name>
    <name evidence="3" type="ordered locus">At4g19550</name>
</gene>
<dbReference type="ExpressionAtlas" id="O49473">
    <property type="expression patterns" value="baseline and differential"/>
</dbReference>
<dbReference type="PIR" id="T06148">
    <property type="entry name" value="T06148"/>
</dbReference>
<reference evidence="3" key="4">
    <citation type="submission" date="2000-03" db="EMBL/GenBank/DDBJ databases">
        <authorList>
            <person name="Vitale D."/>
            <person name="Liguori R."/>
            <person name="Argiriou A."/>
            <person name="De Simone V."/>
            <person name="Mewes H.W."/>
            <person name="Lemcke K."/>
            <person name="Mayer K.F.X."/>
        </authorList>
    </citation>
    <scope>NUCLEOTIDE SEQUENCE</scope>
</reference>
<reference evidence="2" key="1">
    <citation type="submission" date="1998-02" db="EMBL/GenBank/DDBJ databases">
        <authorList>
            <person name="Bevan M."/>
            <person name="Vitale D."/>
            <person name="Liguori R."/>
            <person name="Argiriou A."/>
            <person name="De Simone V."/>
            <person name="Bancroft I."/>
            <person name="Mewes H.W."/>
            <person name="Mayer K.F.X."/>
            <person name="Lemcke K."/>
            <person name="Schueller C."/>
        </authorList>
    </citation>
    <scope>NUCLEOTIDE SEQUENCE</scope>
</reference>
<evidence type="ECO:0000313" key="2">
    <source>
        <dbReference type="EMBL" id="CAA16932.1"/>
    </source>
</evidence>
<evidence type="ECO:0000313" key="3">
    <source>
        <dbReference type="EMBL" id="CAB78957.1"/>
    </source>
</evidence>
<name>O49473_ARATH</name>
<dbReference type="EMBL" id="AL021768">
    <property type="protein sequence ID" value="CAA16932.1"/>
    <property type="molecule type" value="Genomic_DNA"/>
</dbReference>
<organism evidence="2">
    <name type="scientific">Arabidopsis thaliana</name>
    <name type="common">Mouse-ear cress</name>
    <dbReference type="NCBI Taxonomy" id="3702"/>
    <lineage>
        <taxon>Eukaryota</taxon>
        <taxon>Viridiplantae</taxon>
        <taxon>Streptophyta</taxon>
        <taxon>Embryophyta</taxon>
        <taxon>Tracheophyta</taxon>
        <taxon>Spermatophyta</taxon>
        <taxon>Magnoliopsida</taxon>
        <taxon>eudicotyledons</taxon>
        <taxon>Gunneridae</taxon>
        <taxon>Pentapetalae</taxon>
        <taxon>rosids</taxon>
        <taxon>malvids</taxon>
        <taxon>Brassicales</taxon>
        <taxon>Brassicaceae</taxon>
        <taxon>Camelineae</taxon>
        <taxon>Arabidopsis</taxon>
    </lineage>
</organism>
<protein>
    <submittedName>
        <fullName evidence="3">Uncharacterized protein AT4g19550</fullName>
    </submittedName>
    <submittedName>
        <fullName evidence="2">Uncharacterized protein F24J7.110</fullName>
    </submittedName>
</protein>